<comment type="caution">
    <text evidence="2">The sequence shown here is derived from an EMBL/GenBank/DDBJ whole genome shotgun (WGS) entry which is preliminary data.</text>
</comment>
<keyword evidence="1" id="KW-0812">Transmembrane</keyword>
<accession>A0A3S2VRN3</accession>
<evidence type="ECO:0000313" key="3">
    <source>
        <dbReference type="Proteomes" id="UP000282837"/>
    </source>
</evidence>
<dbReference type="EMBL" id="SACO01000011">
    <property type="protein sequence ID" value="RVU03914.1"/>
    <property type="molecule type" value="Genomic_DNA"/>
</dbReference>
<dbReference type="AlphaFoldDB" id="A0A3S2VRN3"/>
<feature type="transmembrane region" description="Helical" evidence="1">
    <location>
        <begin position="55"/>
        <end position="77"/>
    </location>
</feature>
<evidence type="ECO:0000256" key="1">
    <source>
        <dbReference type="SAM" id="Phobius"/>
    </source>
</evidence>
<evidence type="ECO:0000313" key="2">
    <source>
        <dbReference type="EMBL" id="RVU03914.1"/>
    </source>
</evidence>
<name>A0A3S2VRN3_9SPHN</name>
<keyword evidence="1" id="KW-0472">Membrane</keyword>
<organism evidence="2 3">
    <name type="scientific">Novosphingobium umbonatum</name>
    <dbReference type="NCBI Taxonomy" id="1908524"/>
    <lineage>
        <taxon>Bacteria</taxon>
        <taxon>Pseudomonadati</taxon>
        <taxon>Pseudomonadota</taxon>
        <taxon>Alphaproteobacteria</taxon>
        <taxon>Sphingomonadales</taxon>
        <taxon>Sphingomonadaceae</taxon>
        <taxon>Novosphingobium</taxon>
    </lineage>
</organism>
<sequence>MIVALVIAALVIAYACASLYIRKASAYLQGSADVWDRMYLAAKKVISDPEMPDSVAAFAAAAILCSGCGCLTRSFLLDSVKQLFGKRSSKAEEASLVMTDEQRANFSDVVVNAIYYDSLHAPLSGFLLRRFFTPWLKMASEKRNSARSSTVRQMVTASRNAIEHKAEGKRLLAHA</sequence>
<keyword evidence="1" id="KW-1133">Transmembrane helix</keyword>
<keyword evidence="3" id="KW-1185">Reference proteome</keyword>
<reference evidence="2 3" key="1">
    <citation type="submission" date="2019-01" db="EMBL/GenBank/DDBJ databases">
        <authorList>
            <person name="Chen W.-M."/>
        </authorList>
    </citation>
    <scope>NUCLEOTIDE SEQUENCE [LARGE SCALE GENOMIC DNA]</scope>
    <source>
        <strain evidence="2 3">FSY-9</strain>
    </source>
</reference>
<gene>
    <name evidence="2" type="ORF">EOE18_13730</name>
</gene>
<protein>
    <submittedName>
        <fullName evidence="2">Uncharacterized protein</fullName>
    </submittedName>
</protein>
<dbReference type="RefSeq" id="WP_127710474.1">
    <property type="nucleotide sequence ID" value="NZ_SACO01000011.1"/>
</dbReference>
<proteinExistence type="predicted"/>
<dbReference type="Proteomes" id="UP000282837">
    <property type="component" value="Unassembled WGS sequence"/>
</dbReference>